<name>E4ZIX8_LEPMJ</name>
<keyword evidence="6" id="KW-0804">Transcription</keyword>
<dbReference type="InParanoid" id="E4ZIX8"/>
<protein>
    <submittedName>
        <fullName evidence="11">Similar to C6 zinc finger domain protein</fullName>
    </submittedName>
</protein>
<keyword evidence="7" id="KW-0539">Nucleus</keyword>
<dbReference type="SMART" id="SM00906">
    <property type="entry name" value="Fungal_trans"/>
    <property type="match status" value="1"/>
</dbReference>
<dbReference type="GO" id="GO:0008270">
    <property type="term" value="F:zinc ion binding"/>
    <property type="evidence" value="ECO:0007669"/>
    <property type="project" value="InterPro"/>
</dbReference>
<evidence type="ECO:0000256" key="5">
    <source>
        <dbReference type="ARBA" id="ARBA00023125"/>
    </source>
</evidence>
<evidence type="ECO:0000256" key="1">
    <source>
        <dbReference type="ARBA" id="ARBA00004123"/>
    </source>
</evidence>
<keyword evidence="12" id="KW-1185">Reference proteome</keyword>
<keyword evidence="2" id="KW-0479">Metal-binding</keyword>
<dbReference type="CDD" id="cd00067">
    <property type="entry name" value="GAL4"/>
    <property type="match status" value="1"/>
</dbReference>
<keyword evidence="5" id="KW-0238">DNA-binding</keyword>
<reference evidence="12" key="1">
    <citation type="journal article" date="2011" name="Nat. Commun.">
        <title>Effector diversification within compartments of the Leptosphaeria maculans genome affected by Repeat-Induced Point mutations.</title>
        <authorList>
            <person name="Rouxel T."/>
            <person name="Grandaubert J."/>
            <person name="Hane J.K."/>
            <person name="Hoede C."/>
            <person name="van de Wouw A.P."/>
            <person name="Couloux A."/>
            <person name="Dominguez V."/>
            <person name="Anthouard V."/>
            <person name="Bally P."/>
            <person name="Bourras S."/>
            <person name="Cozijnsen A.J."/>
            <person name="Ciuffetti L.M."/>
            <person name="Degrave A."/>
            <person name="Dilmaghani A."/>
            <person name="Duret L."/>
            <person name="Fudal I."/>
            <person name="Goodwin S.B."/>
            <person name="Gout L."/>
            <person name="Glaser N."/>
            <person name="Linglin J."/>
            <person name="Kema G.H.J."/>
            <person name="Lapalu N."/>
            <person name="Lawrence C.B."/>
            <person name="May K."/>
            <person name="Meyer M."/>
            <person name="Ollivier B."/>
            <person name="Poulain J."/>
            <person name="Schoch C.L."/>
            <person name="Simon A."/>
            <person name="Spatafora J.W."/>
            <person name="Stachowiak A."/>
            <person name="Turgeon B.G."/>
            <person name="Tyler B.M."/>
            <person name="Vincent D."/>
            <person name="Weissenbach J."/>
            <person name="Amselem J."/>
            <person name="Quesneville H."/>
            <person name="Oliver R.P."/>
            <person name="Wincker P."/>
            <person name="Balesdent M.-H."/>
            <person name="Howlett B.J."/>
        </authorList>
    </citation>
    <scope>NUCLEOTIDE SEQUENCE [LARGE SCALE GENOMIC DNA]</scope>
    <source>
        <strain evidence="12">JN3 / isolate v23.1.3 / race Av1-4-5-6-7-8</strain>
    </source>
</reference>
<keyword evidence="3" id="KW-0862">Zinc</keyword>
<evidence type="ECO:0000313" key="11">
    <source>
        <dbReference type="EMBL" id="CBX91248.1"/>
    </source>
</evidence>
<feature type="region of interest" description="Disordered" evidence="9">
    <location>
        <begin position="1"/>
        <end position="55"/>
    </location>
</feature>
<evidence type="ECO:0000256" key="6">
    <source>
        <dbReference type="ARBA" id="ARBA00023163"/>
    </source>
</evidence>
<feature type="region of interest" description="Disordered" evidence="9">
    <location>
        <begin position="592"/>
        <end position="629"/>
    </location>
</feature>
<comment type="subcellular location">
    <subcellularLocation>
        <location evidence="1">Nucleus</location>
    </subcellularLocation>
</comment>
<dbReference type="PROSITE" id="PS00463">
    <property type="entry name" value="ZN2_CY6_FUNGAL_1"/>
    <property type="match status" value="1"/>
</dbReference>
<dbReference type="GO" id="GO:0006351">
    <property type="term" value="P:DNA-templated transcription"/>
    <property type="evidence" value="ECO:0007669"/>
    <property type="project" value="InterPro"/>
</dbReference>
<dbReference type="GO" id="GO:0001216">
    <property type="term" value="F:DNA-binding transcription activator activity"/>
    <property type="evidence" value="ECO:0007669"/>
    <property type="project" value="UniProtKB-ARBA"/>
</dbReference>
<dbReference type="SMART" id="SM00066">
    <property type="entry name" value="GAL4"/>
    <property type="match status" value="1"/>
</dbReference>
<dbReference type="STRING" id="985895.E4ZIX8"/>
<dbReference type="VEuPathDB" id="FungiDB:LEMA_P067560.1"/>
<accession>E4ZIX8</accession>
<dbReference type="Pfam" id="PF00172">
    <property type="entry name" value="Zn_clus"/>
    <property type="match status" value="1"/>
</dbReference>
<dbReference type="EMBL" id="FP929072">
    <property type="protein sequence ID" value="CBX91248.1"/>
    <property type="molecule type" value="Genomic_DNA"/>
</dbReference>
<feature type="compositionally biased region" description="Polar residues" evidence="9">
    <location>
        <begin position="673"/>
        <end position="686"/>
    </location>
</feature>
<evidence type="ECO:0000256" key="3">
    <source>
        <dbReference type="ARBA" id="ARBA00022833"/>
    </source>
</evidence>
<evidence type="ECO:0000259" key="10">
    <source>
        <dbReference type="PROSITE" id="PS50048"/>
    </source>
</evidence>
<dbReference type="eggNOG" id="ENOG502QPVP">
    <property type="taxonomic scope" value="Eukaryota"/>
</dbReference>
<dbReference type="FunFam" id="4.10.240.10:FF:000003">
    <property type="entry name" value="C6 transcription factor (Leu3)"/>
    <property type="match status" value="1"/>
</dbReference>
<dbReference type="GO" id="GO:0005634">
    <property type="term" value="C:nucleus"/>
    <property type="evidence" value="ECO:0007669"/>
    <property type="project" value="UniProtKB-SubCell"/>
</dbReference>
<dbReference type="HOGENOM" id="CLU_011455_1_1_1"/>
<sequence length="757" mass="85521">MLSIRPTTPNGAQGSLQHPFSPASAHARGFKRSASTDDDQDHDGETRPSSRRNTAVKRACNECRQQKLKCNVQQDPFVSCARCQKQGLRCVIEPNFKRVGKRNRNAEMEKEMEYLRERLAMYEGQSTPNTQPGRTASHAKSDVHMFTPGTMPKLEDDAFLQTQHQQVAATSLLDLRSGSPMFFSLGSGEVRLGQNEVNDLFAEYFQLYHPFLPFLDPVRSPEEYYSQDHKLLFWAVVAVAARRYGPRPTLLKDLAKPLGDLIWDSIRNQPNHHVVKALCLLCTWPLPAERTVTDPTFILSGTMMQIAMQIGLHQPTHPQDFSRTNVRLQQEDIHDRLRTWAVCNIVAQTVSTGNGQPSITLYDSTLDFKVDDEEHMRIIPPTLFVRLRQEMAVSRINKLLYSANSHGFAEGAASSYMTLEADRLKEERVKEHRGSLDGVDSGTVETGAHVILDCIADTIPDLEELYHYAVSLHLHLYSFFSPETRLERRDDLVALYFAATAYLERVFKLQRENKLPHVPHYVMQMALAAGFALLKLLNSDFATKLPTDRGRQFVLQTVDALRKAKVWSNDLLDRFAEVLAQLWKESSRGRSLHSLSQSPSLSNPGMGSMFNHHTQQQMQRQQHEHRRDSTAMMNDPLGLIIRSRMSMSVLFDCVWRWREAQVSGAAEQLDSMVMNNPTNPDSSGHSTPPPGAVVDNPAHTLPNFNPHLNTLSMPLQLPNGLASANSYEFFDSVSWMLETQSDWNTYGAGNFGNDFGT</sequence>
<dbReference type="GO" id="GO:0000981">
    <property type="term" value="F:DNA-binding transcription factor activity, RNA polymerase II-specific"/>
    <property type="evidence" value="ECO:0007669"/>
    <property type="project" value="InterPro"/>
</dbReference>
<dbReference type="PANTHER" id="PTHR31845:SF21">
    <property type="entry name" value="REGULATORY PROTEIN LEU3"/>
    <property type="match status" value="1"/>
</dbReference>
<evidence type="ECO:0000313" key="12">
    <source>
        <dbReference type="Proteomes" id="UP000002668"/>
    </source>
</evidence>
<dbReference type="PROSITE" id="PS50048">
    <property type="entry name" value="ZN2_CY6_FUNGAL_2"/>
    <property type="match status" value="1"/>
</dbReference>
<feature type="compositionally biased region" description="Polar residues" evidence="9">
    <location>
        <begin position="1"/>
        <end position="18"/>
    </location>
</feature>
<dbReference type="InterPro" id="IPR051089">
    <property type="entry name" value="prtT"/>
</dbReference>
<feature type="region of interest" description="Disordered" evidence="9">
    <location>
        <begin position="672"/>
        <end position="699"/>
    </location>
</feature>
<keyword evidence="4" id="KW-0805">Transcription regulation</keyword>
<feature type="compositionally biased region" description="Low complexity" evidence="9">
    <location>
        <begin position="592"/>
        <end position="602"/>
    </location>
</feature>
<dbReference type="CDD" id="cd12148">
    <property type="entry name" value="fungal_TF_MHR"/>
    <property type="match status" value="1"/>
</dbReference>
<dbReference type="Proteomes" id="UP000002668">
    <property type="component" value="Genome"/>
</dbReference>
<gene>
    <name evidence="11" type="ORF">LEMA_P067560.1</name>
</gene>
<evidence type="ECO:0000256" key="2">
    <source>
        <dbReference type="ARBA" id="ARBA00022723"/>
    </source>
</evidence>
<evidence type="ECO:0000256" key="9">
    <source>
        <dbReference type="SAM" id="MobiDB-lite"/>
    </source>
</evidence>
<dbReference type="Gene3D" id="4.10.240.10">
    <property type="entry name" value="Zn(2)-C6 fungal-type DNA-binding domain"/>
    <property type="match status" value="1"/>
</dbReference>
<feature type="domain" description="Zn(2)-C6 fungal-type" evidence="10">
    <location>
        <begin position="59"/>
        <end position="92"/>
    </location>
</feature>
<keyword evidence="8" id="KW-0175">Coiled coil</keyword>
<dbReference type="InterPro" id="IPR001138">
    <property type="entry name" value="Zn2Cys6_DnaBD"/>
</dbReference>
<dbReference type="OrthoDB" id="2341546at2759"/>
<organism evidence="12">
    <name type="scientific">Leptosphaeria maculans (strain JN3 / isolate v23.1.3 / race Av1-4-5-6-7-8)</name>
    <name type="common">Blackleg fungus</name>
    <name type="synonym">Phoma lingam</name>
    <dbReference type="NCBI Taxonomy" id="985895"/>
    <lineage>
        <taxon>Eukaryota</taxon>
        <taxon>Fungi</taxon>
        <taxon>Dikarya</taxon>
        <taxon>Ascomycota</taxon>
        <taxon>Pezizomycotina</taxon>
        <taxon>Dothideomycetes</taxon>
        <taxon>Pleosporomycetidae</taxon>
        <taxon>Pleosporales</taxon>
        <taxon>Pleosporineae</taxon>
        <taxon>Leptosphaeriaceae</taxon>
        <taxon>Plenodomus</taxon>
        <taxon>Plenodomus lingam/Leptosphaeria maculans species complex</taxon>
    </lineage>
</organism>
<dbReference type="PANTHER" id="PTHR31845">
    <property type="entry name" value="FINGER DOMAIN PROTEIN, PUTATIVE-RELATED"/>
    <property type="match status" value="1"/>
</dbReference>
<evidence type="ECO:0000256" key="8">
    <source>
        <dbReference type="SAM" id="Coils"/>
    </source>
</evidence>
<dbReference type="AlphaFoldDB" id="E4ZIX8"/>
<proteinExistence type="predicted"/>
<dbReference type="InterPro" id="IPR007219">
    <property type="entry name" value="XnlR_reg_dom"/>
</dbReference>
<dbReference type="InterPro" id="IPR036864">
    <property type="entry name" value="Zn2-C6_fun-type_DNA-bd_sf"/>
</dbReference>
<dbReference type="GO" id="GO:0000976">
    <property type="term" value="F:transcription cis-regulatory region binding"/>
    <property type="evidence" value="ECO:0007669"/>
    <property type="project" value="TreeGrafter"/>
</dbReference>
<evidence type="ECO:0000256" key="4">
    <source>
        <dbReference type="ARBA" id="ARBA00023015"/>
    </source>
</evidence>
<evidence type="ECO:0000256" key="7">
    <source>
        <dbReference type="ARBA" id="ARBA00023242"/>
    </source>
</evidence>
<dbReference type="OMA" id="MQIGLHQ"/>
<feature type="coiled-coil region" evidence="8">
    <location>
        <begin position="98"/>
        <end position="125"/>
    </location>
</feature>
<dbReference type="SUPFAM" id="SSF57701">
    <property type="entry name" value="Zn2/Cys6 DNA-binding domain"/>
    <property type="match status" value="1"/>
</dbReference>